<dbReference type="GO" id="GO:0005829">
    <property type="term" value="C:cytosol"/>
    <property type="evidence" value="ECO:0007669"/>
    <property type="project" value="TreeGrafter"/>
</dbReference>
<dbReference type="Proteomes" id="UP000191055">
    <property type="component" value="Unassembled WGS sequence"/>
</dbReference>
<feature type="binding site" evidence="8">
    <location>
        <position position="176"/>
    </location>
    <ligand>
        <name>ATP</name>
        <dbReference type="ChEBI" id="CHEBI:30616"/>
    </ligand>
</feature>
<keyword evidence="6 8" id="KW-0067">ATP-binding</keyword>
<feature type="binding site" evidence="8">
    <location>
        <begin position="184"/>
        <end position="187"/>
    </location>
    <ligand>
        <name>ATP</name>
        <dbReference type="ChEBI" id="CHEBI:30616"/>
    </ligand>
</feature>
<dbReference type="Gene3D" id="3.30.1300.10">
    <property type="entry name" value="Pantoate-beta-alanine ligase, C-terminal domain"/>
    <property type="match status" value="1"/>
</dbReference>
<dbReference type="UniPathway" id="UPA00028">
    <property type="reaction ID" value="UER00005"/>
</dbReference>
<comment type="function">
    <text evidence="8">Catalyzes the condensation of pantoate with beta-alanine in an ATP-dependent reaction via a pantoyl-adenylate intermediate.</text>
</comment>
<dbReference type="GO" id="GO:0004592">
    <property type="term" value="F:pantoate-beta-alanine ligase activity"/>
    <property type="evidence" value="ECO:0007669"/>
    <property type="project" value="UniProtKB-UniRule"/>
</dbReference>
<feature type="binding site" evidence="8">
    <location>
        <position position="61"/>
    </location>
    <ligand>
        <name>beta-alanine</name>
        <dbReference type="ChEBI" id="CHEBI:57966"/>
    </ligand>
</feature>
<dbReference type="PANTHER" id="PTHR21299">
    <property type="entry name" value="CYTIDYLATE KINASE/PANTOATE-BETA-ALANINE LIGASE"/>
    <property type="match status" value="1"/>
</dbReference>
<evidence type="ECO:0000256" key="1">
    <source>
        <dbReference type="ARBA" id="ARBA00004990"/>
    </source>
</evidence>
<evidence type="ECO:0000313" key="9">
    <source>
        <dbReference type="EMBL" id="SKC22137.1"/>
    </source>
</evidence>
<evidence type="ECO:0000256" key="6">
    <source>
        <dbReference type="ARBA" id="ARBA00022840"/>
    </source>
</evidence>
<dbReference type="STRING" id="889453.SAMN03080601_02516"/>
<evidence type="ECO:0000256" key="5">
    <source>
        <dbReference type="ARBA" id="ARBA00022741"/>
    </source>
</evidence>
<dbReference type="InterPro" id="IPR014729">
    <property type="entry name" value="Rossmann-like_a/b/a_fold"/>
</dbReference>
<dbReference type="CDD" id="cd00560">
    <property type="entry name" value="PanC"/>
    <property type="match status" value="1"/>
</dbReference>
<sequence>MEIVESSEQLSGIINNVKAQGKTVGFVPTMGALHQGHISLVNKAAETCDFVLVSVFVNPTQFNNPDDLERYPRDLAKDLHLLKDTGCELVFAPTVKEIYPKPDTRIFDFGNLDKVMEGEHRPGHFNGVAQVVSRLFDITQPDYAFFGEKDFQQLAVIRAMVRQENFDVKIVPCPTIREEDGLAMSSRNLLLTPQQRKKAPIIARTLFESCNFVNAKSIDKTIEYVINSINREEELKVEYFEIADADTLLPIKNWKESEHIVGCIAVFAGEIRLIDNVIYKKGIS</sequence>
<keyword evidence="4 8" id="KW-0566">Pantothenate biosynthesis</keyword>
<dbReference type="AlphaFoldDB" id="A0A1T5HNC7"/>
<keyword evidence="5 8" id="KW-0547">Nucleotide-binding</keyword>
<comment type="catalytic activity">
    <reaction evidence="7 8">
        <text>(R)-pantoate + beta-alanine + ATP = (R)-pantothenate + AMP + diphosphate + H(+)</text>
        <dbReference type="Rhea" id="RHEA:10912"/>
        <dbReference type="ChEBI" id="CHEBI:15378"/>
        <dbReference type="ChEBI" id="CHEBI:15980"/>
        <dbReference type="ChEBI" id="CHEBI:29032"/>
        <dbReference type="ChEBI" id="CHEBI:30616"/>
        <dbReference type="ChEBI" id="CHEBI:33019"/>
        <dbReference type="ChEBI" id="CHEBI:57966"/>
        <dbReference type="ChEBI" id="CHEBI:456215"/>
        <dbReference type="EC" id="6.3.2.1"/>
    </reaction>
</comment>
<comment type="pathway">
    <text evidence="1 8">Cofactor biosynthesis; (R)-pantothenate biosynthesis; (R)-pantothenate from (R)-pantoate and beta-alanine: step 1/1.</text>
</comment>
<dbReference type="EC" id="6.3.2.1" evidence="8"/>
<dbReference type="KEGG" id="asx:CDL62_09460"/>
<dbReference type="OrthoDB" id="9773087at2"/>
<keyword evidence="8" id="KW-0963">Cytoplasm</keyword>
<dbReference type="InterPro" id="IPR003721">
    <property type="entry name" value="Pantoate_ligase"/>
</dbReference>
<protein>
    <recommendedName>
        <fullName evidence="8">Pantothenate synthetase</fullName>
        <shortName evidence="8">PS</shortName>
        <ecNumber evidence="8">6.3.2.1</ecNumber>
    </recommendedName>
    <alternativeName>
        <fullName evidence="8">Pantoate--beta-alanine ligase</fullName>
    </alternativeName>
    <alternativeName>
        <fullName evidence="8">Pantoate-activating enzyme</fullName>
    </alternativeName>
</protein>
<organism evidence="9 10">
    <name type="scientific">Alkalitalea saponilacus</name>
    <dbReference type="NCBI Taxonomy" id="889453"/>
    <lineage>
        <taxon>Bacteria</taxon>
        <taxon>Pseudomonadati</taxon>
        <taxon>Bacteroidota</taxon>
        <taxon>Bacteroidia</taxon>
        <taxon>Marinilabiliales</taxon>
        <taxon>Marinilabiliaceae</taxon>
        <taxon>Alkalitalea</taxon>
    </lineage>
</organism>
<feature type="binding site" evidence="8">
    <location>
        <position position="153"/>
    </location>
    <ligand>
        <name>(R)-pantoate</name>
        <dbReference type="ChEBI" id="CHEBI:15980"/>
    </ligand>
</feature>
<evidence type="ECO:0000256" key="8">
    <source>
        <dbReference type="HAMAP-Rule" id="MF_00158"/>
    </source>
</evidence>
<evidence type="ECO:0000256" key="2">
    <source>
        <dbReference type="ARBA" id="ARBA00009256"/>
    </source>
</evidence>
<comment type="subunit">
    <text evidence="8">Homodimer.</text>
</comment>
<comment type="miscellaneous">
    <text evidence="8">The reaction proceeds by a bi uni uni bi ping pong mechanism.</text>
</comment>
<feature type="binding site" evidence="8">
    <location>
        <position position="61"/>
    </location>
    <ligand>
        <name>(R)-pantoate</name>
        <dbReference type="ChEBI" id="CHEBI:15980"/>
    </ligand>
</feature>
<dbReference type="PANTHER" id="PTHR21299:SF1">
    <property type="entry name" value="PANTOATE--BETA-ALANINE LIGASE"/>
    <property type="match status" value="1"/>
</dbReference>
<name>A0A1T5HNC7_9BACT</name>
<accession>A0A1T5HNC7</accession>
<dbReference type="NCBIfam" id="TIGR00125">
    <property type="entry name" value="cyt_tran_rel"/>
    <property type="match status" value="1"/>
</dbReference>
<dbReference type="GO" id="GO:0015940">
    <property type="term" value="P:pantothenate biosynthetic process"/>
    <property type="evidence" value="ECO:0007669"/>
    <property type="project" value="UniProtKB-UniRule"/>
</dbReference>
<evidence type="ECO:0000256" key="4">
    <source>
        <dbReference type="ARBA" id="ARBA00022655"/>
    </source>
</evidence>
<dbReference type="InterPro" id="IPR004821">
    <property type="entry name" value="Cyt_trans-like"/>
</dbReference>
<evidence type="ECO:0000313" key="10">
    <source>
        <dbReference type="Proteomes" id="UP000191055"/>
    </source>
</evidence>
<dbReference type="InterPro" id="IPR042176">
    <property type="entry name" value="Pantoate_ligase_C"/>
</dbReference>
<keyword evidence="3 8" id="KW-0436">Ligase</keyword>
<dbReference type="SUPFAM" id="SSF52374">
    <property type="entry name" value="Nucleotidylyl transferase"/>
    <property type="match status" value="1"/>
</dbReference>
<dbReference type="HAMAP" id="MF_00158">
    <property type="entry name" value="PanC"/>
    <property type="match status" value="1"/>
</dbReference>
<dbReference type="GO" id="GO:0005524">
    <property type="term" value="F:ATP binding"/>
    <property type="evidence" value="ECO:0007669"/>
    <property type="project" value="UniProtKB-KW"/>
</dbReference>
<gene>
    <name evidence="8" type="primary">panC</name>
    <name evidence="9" type="ORF">SAMN03080601_02516</name>
</gene>
<feature type="active site" description="Proton donor" evidence="8">
    <location>
        <position position="37"/>
    </location>
</feature>
<comment type="similarity">
    <text evidence="2 8">Belongs to the pantothenate synthetase family.</text>
</comment>
<dbReference type="EMBL" id="FUYV01000015">
    <property type="protein sequence ID" value="SKC22137.1"/>
    <property type="molecule type" value="Genomic_DNA"/>
</dbReference>
<proteinExistence type="inferred from homology"/>
<keyword evidence="10" id="KW-1185">Reference proteome</keyword>
<comment type="subcellular location">
    <subcellularLocation>
        <location evidence="8">Cytoplasm</location>
    </subcellularLocation>
</comment>
<evidence type="ECO:0000256" key="7">
    <source>
        <dbReference type="ARBA" id="ARBA00048258"/>
    </source>
</evidence>
<evidence type="ECO:0000256" key="3">
    <source>
        <dbReference type="ARBA" id="ARBA00022598"/>
    </source>
</evidence>
<dbReference type="NCBIfam" id="TIGR00018">
    <property type="entry name" value="panC"/>
    <property type="match status" value="1"/>
</dbReference>
<reference evidence="9 10" key="1">
    <citation type="submission" date="2017-02" db="EMBL/GenBank/DDBJ databases">
        <authorList>
            <person name="Peterson S.W."/>
        </authorList>
    </citation>
    <scope>NUCLEOTIDE SEQUENCE [LARGE SCALE GENOMIC DNA]</scope>
    <source>
        <strain evidence="9 10">DSM 24412</strain>
    </source>
</reference>
<dbReference type="Pfam" id="PF02569">
    <property type="entry name" value="Pantoate_ligase"/>
    <property type="match status" value="1"/>
</dbReference>
<dbReference type="Gene3D" id="3.40.50.620">
    <property type="entry name" value="HUPs"/>
    <property type="match status" value="1"/>
</dbReference>
<dbReference type="FunFam" id="3.40.50.620:FF:000013">
    <property type="entry name" value="Pantothenate synthetase"/>
    <property type="match status" value="1"/>
</dbReference>
<feature type="binding site" evidence="8">
    <location>
        <begin position="147"/>
        <end position="150"/>
    </location>
    <ligand>
        <name>ATP</name>
        <dbReference type="ChEBI" id="CHEBI:30616"/>
    </ligand>
</feature>
<feature type="binding site" evidence="8">
    <location>
        <begin position="30"/>
        <end position="37"/>
    </location>
    <ligand>
        <name>ATP</name>
        <dbReference type="ChEBI" id="CHEBI:30616"/>
    </ligand>
</feature>